<dbReference type="Bgee" id="ENSMODG00000044971">
    <property type="expression patterns" value="Expressed in endometrium"/>
</dbReference>
<reference evidence="2 3" key="1">
    <citation type="journal article" date="2007" name="Nature">
        <title>Genome of the marsupial Monodelphis domestica reveals innovation in non-coding sequences.</title>
        <authorList>
            <person name="Mikkelsen T.S."/>
            <person name="Wakefield M.J."/>
            <person name="Aken B."/>
            <person name="Amemiya C.T."/>
            <person name="Chang J.L."/>
            <person name="Duke S."/>
            <person name="Garber M."/>
            <person name="Gentles A.J."/>
            <person name="Goodstadt L."/>
            <person name="Heger A."/>
            <person name="Jurka J."/>
            <person name="Kamal M."/>
            <person name="Mauceli E."/>
            <person name="Searle S.M."/>
            <person name="Sharpe T."/>
            <person name="Baker M.L."/>
            <person name="Batzer M.A."/>
            <person name="Benos P.V."/>
            <person name="Belov K."/>
            <person name="Clamp M."/>
            <person name="Cook A."/>
            <person name="Cuff J."/>
            <person name="Das R."/>
            <person name="Davidow L."/>
            <person name="Deakin J.E."/>
            <person name="Fazzari M.J."/>
            <person name="Glass J.L."/>
            <person name="Grabherr M."/>
            <person name="Greally J.M."/>
            <person name="Gu W."/>
            <person name="Hore T.A."/>
            <person name="Huttley G.A."/>
            <person name="Kleber M."/>
            <person name="Jirtle R.L."/>
            <person name="Koina E."/>
            <person name="Lee J.T."/>
            <person name="Mahony S."/>
            <person name="Marra M.A."/>
            <person name="Miller R.D."/>
            <person name="Nicholls R.D."/>
            <person name="Oda M."/>
            <person name="Papenfuss A.T."/>
            <person name="Parra Z.E."/>
            <person name="Pollock D.D."/>
            <person name="Ray D.A."/>
            <person name="Schein J.E."/>
            <person name="Speed T.P."/>
            <person name="Thompson K."/>
            <person name="VandeBerg J.L."/>
            <person name="Wade C.M."/>
            <person name="Walker J.A."/>
            <person name="Waters P.D."/>
            <person name="Webber C."/>
            <person name="Weidman J.R."/>
            <person name="Xie X."/>
            <person name="Zody M.C."/>
            <person name="Baldwin J."/>
            <person name="Abdouelleil A."/>
            <person name="Abdulkadir J."/>
            <person name="Abebe A."/>
            <person name="Abera B."/>
            <person name="Abreu J."/>
            <person name="Acer S.C."/>
            <person name="Aftuck L."/>
            <person name="Alexander A."/>
            <person name="An P."/>
            <person name="Anderson E."/>
            <person name="Anderson S."/>
            <person name="Arachi H."/>
            <person name="Azer M."/>
            <person name="Bachantsang P."/>
            <person name="Barry A."/>
            <person name="Bayul T."/>
            <person name="Berlin A."/>
            <person name="Bessette D."/>
            <person name="Bloom T."/>
            <person name="Bloom T."/>
            <person name="Boguslavskiy L."/>
            <person name="Bonnet C."/>
            <person name="Boukhgalter B."/>
            <person name="Bourzgui I."/>
            <person name="Brown A."/>
            <person name="Cahill P."/>
            <person name="Channer S."/>
            <person name="Cheshatsang Y."/>
            <person name="Chuda L."/>
            <person name="Citroen M."/>
            <person name="Collymore A."/>
            <person name="Cooke P."/>
            <person name="Costello M."/>
            <person name="D'Aco K."/>
            <person name="Daza R."/>
            <person name="De Haan G."/>
            <person name="DeGray S."/>
            <person name="DeMaso C."/>
            <person name="Dhargay N."/>
            <person name="Dooley K."/>
            <person name="Dooley E."/>
            <person name="Doricent M."/>
            <person name="Dorje P."/>
            <person name="Dorjee K."/>
            <person name="Dupes A."/>
            <person name="Elong R."/>
            <person name="Falk J."/>
            <person name="Farina A."/>
            <person name="Faro S."/>
            <person name="Ferguson D."/>
            <person name="Fisher S."/>
            <person name="Foley C.D."/>
            <person name="Franke A."/>
            <person name="Friedrich D."/>
            <person name="Gadbois L."/>
            <person name="Gearin G."/>
            <person name="Gearin C.R."/>
            <person name="Giannoukos G."/>
            <person name="Goode T."/>
            <person name="Graham J."/>
            <person name="Grandbois E."/>
            <person name="Grewal S."/>
            <person name="Gyaltsen K."/>
            <person name="Hafez N."/>
            <person name="Hagos B."/>
            <person name="Hall J."/>
            <person name="Henson C."/>
            <person name="Hollinger A."/>
            <person name="Honan T."/>
            <person name="Huard M.D."/>
            <person name="Hughes L."/>
            <person name="Hurhula B."/>
            <person name="Husby M.E."/>
            <person name="Kamat A."/>
            <person name="Kanga B."/>
            <person name="Kashin S."/>
            <person name="Khazanovich D."/>
            <person name="Kisner P."/>
            <person name="Lance K."/>
            <person name="Lara M."/>
            <person name="Lee W."/>
            <person name="Lennon N."/>
            <person name="Letendre F."/>
            <person name="LeVine R."/>
            <person name="Lipovsky A."/>
            <person name="Liu X."/>
            <person name="Liu J."/>
            <person name="Liu S."/>
            <person name="Lokyitsang T."/>
            <person name="Lokyitsang Y."/>
            <person name="Lubonja R."/>
            <person name="Lui A."/>
            <person name="MacDonald P."/>
            <person name="Magnisalis V."/>
            <person name="Maru K."/>
            <person name="Matthews C."/>
            <person name="McCusker W."/>
            <person name="McDonough S."/>
            <person name="Mehta T."/>
            <person name="Meldrim J."/>
            <person name="Meneus L."/>
            <person name="Mihai O."/>
            <person name="Mihalev A."/>
            <person name="Mihova T."/>
            <person name="Mittelman R."/>
            <person name="Mlenga V."/>
            <person name="Montmayeur A."/>
            <person name="Mulrain L."/>
            <person name="Navidi A."/>
            <person name="Naylor J."/>
            <person name="Negash T."/>
            <person name="Nguyen T."/>
            <person name="Nguyen N."/>
            <person name="Nicol R."/>
            <person name="Norbu C."/>
            <person name="Norbu N."/>
            <person name="Novod N."/>
            <person name="O'Neill B."/>
            <person name="Osman S."/>
            <person name="Markiewicz E."/>
            <person name="Oyono O.L."/>
            <person name="Patti C."/>
            <person name="Phunkhang P."/>
            <person name="Pierre F."/>
            <person name="Priest M."/>
            <person name="Raghuraman S."/>
            <person name="Rege F."/>
            <person name="Reyes R."/>
            <person name="Rise C."/>
            <person name="Rogov P."/>
            <person name="Ross K."/>
            <person name="Ryan E."/>
            <person name="Settipalli S."/>
            <person name="Shea T."/>
            <person name="Sherpa N."/>
            <person name="Shi L."/>
            <person name="Shih D."/>
            <person name="Sparrow T."/>
            <person name="Spaulding J."/>
            <person name="Stalker J."/>
            <person name="Stange-Thomann N."/>
            <person name="Stavropoulos S."/>
            <person name="Stone C."/>
            <person name="Strader C."/>
            <person name="Tesfaye S."/>
            <person name="Thomson T."/>
            <person name="Thoulutsang Y."/>
            <person name="Thoulutsang D."/>
            <person name="Topham K."/>
            <person name="Topping I."/>
            <person name="Tsamla T."/>
            <person name="Vassiliev H."/>
            <person name="Vo A."/>
            <person name="Wangchuk T."/>
            <person name="Wangdi T."/>
            <person name="Weiand M."/>
            <person name="Wilkinson J."/>
            <person name="Wilson A."/>
            <person name="Yadav S."/>
            <person name="Young G."/>
            <person name="Yu Q."/>
            <person name="Zembek L."/>
            <person name="Zhong D."/>
            <person name="Zimmer A."/>
            <person name="Zwirko Z."/>
            <person name="Jaffe D.B."/>
            <person name="Alvarez P."/>
            <person name="Brockman W."/>
            <person name="Butler J."/>
            <person name="Chin C."/>
            <person name="Gnerre S."/>
            <person name="MacCallum I."/>
            <person name="Graves J.A."/>
            <person name="Ponting C.P."/>
            <person name="Breen M."/>
            <person name="Samollow P.B."/>
            <person name="Lander E.S."/>
            <person name="Lindblad-Toh K."/>
        </authorList>
    </citation>
    <scope>NUCLEOTIDE SEQUENCE [LARGE SCALE GENOMIC DNA]</scope>
</reference>
<keyword evidence="1" id="KW-1133">Transmembrane helix</keyword>
<keyword evidence="1" id="KW-0812">Transmembrane</keyword>
<dbReference type="Ensembl" id="ENSMODT00000085201.1">
    <property type="protein sequence ID" value="ENSMODP00000046012.1"/>
    <property type="gene ID" value="ENSMODG00000044971.1"/>
</dbReference>
<sequence length="81" mass="9729">MARKLLLKEAEAKAVIEEEKQRQQAELEAFENRLKGCWKKNRKREEIEIEPSAWQKHNKVFLFIVCTIVVMFAWYLGPDMY</sequence>
<reference evidence="2" key="3">
    <citation type="submission" date="2025-09" db="UniProtKB">
        <authorList>
            <consortium name="Ensembl"/>
        </authorList>
    </citation>
    <scope>IDENTIFICATION</scope>
</reference>
<feature type="transmembrane region" description="Helical" evidence="1">
    <location>
        <begin position="60"/>
        <end position="77"/>
    </location>
</feature>
<dbReference type="OMA" id="LMCTILV"/>
<reference evidence="2" key="2">
    <citation type="submission" date="2025-08" db="UniProtKB">
        <authorList>
            <consortium name="Ensembl"/>
        </authorList>
    </citation>
    <scope>IDENTIFICATION</scope>
</reference>
<keyword evidence="3" id="KW-1185">Reference proteome</keyword>
<dbReference type="AlphaFoldDB" id="A0A5F8GEX8"/>
<evidence type="ECO:0000256" key="1">
    <source>
        <dbReference type="SAM" id="Phobius"/>
    </source>
</evidence>
<evidence type="ECO:0000313" key="2">
    <source>
        <dbReference type="Ensembl" id="ENSMODP00000046012.1"/>
    </source>
</evidence>
<proteinExistence type="predicted"/>
<keyword evidence="1" id="KW-0472">Membrane</keyword>
<name>A0A5F8GEX8_MONDO</name>
<dbReference type="Proteomes" id="UP000002280">
    <property type="component" value="Chromosome 4"/>
</dbReference>
<accession>A0A5F8GEX8</accession>
<protein>
    <submittedName>
        <fullName evidence="2">Uncharacterized protein</fullName>
    </submittedName>
</protein>
<organism evidence="2 3">
    <name type="scientific">Monodelphis domestica</name>
    <name type="common">Gray short-tailed opossum</name>
    <dbReference type="NCBI Taxonomy" id="13616"/>
    <lineage>
        <taxon>Eukaryota</taxon>
        <taxon>Metazoa</taxon>
        <taxon>Chordata</taxon>
        <taxon>Craniata</taxon>
        <taxon>Vertebrata</taxon>
        <taxon>Euteleostomi</taxon>
        <taxon>Mammalia</taxon>
        <taxon>Metatheria</taxon>
        <taxon>Didelphimorphia</taxon>
        <taxon>Didelphidae</taxon>
        <taxon>Monodelphis</taxon>
    </lineage>
</organism>
<dbReference type="InParanoid" id="A0A5F8GEX8"/>
<dbReference type="GeneTree" id="ENSGT00980000203220"/>
<evidence type="ECO:0000313" key="3">
    <source>
        <dbReference type="Proteomes" id="UP000002280"/>
    </source>
</evidence>
<dbReference type="STRING" id="13616.ENSMODP00000046012"/>